<dbReference type="InterPro" id="IPR000182">
    <property type="entry name" value="GNAT_dom"/>
</dbReference>
<name>A0A8I1W6A8_PLESH</name>
<protein>
    <submittedName>
        <fullName evidence="4">GNAT family N-acetyltransferase</fullName>
    </submittedName>
</protein>
<evidence type="ECO:0000259" key="3">
    <source>
        <dbReference type="PROSITE" id="PS51186"/>
    </source>
</evidence>
<dbReference type="PROSITE" id="PS51186">
    <property type="entry name" value="GNAT"/>
    <property type="match status" value="1"/>
</dbReference>
<dbReference type="Pfam" id="PF00583">
    <property type="entry name" value="Acetyltransf_1"/>
    <property type="match status" value="1"/>
</dbReference>
<keyword evidence="1 4" id="KW-0808">Transferase</keyword>
<dbReference type="InterPro" id="IPR016181">
    <property type="entry name" value="Acyl_CoA_acyltransferase"/>
</dbReference>
<dbReference type="Gene3D" id="3.40.630.30">
    <property type="match status" value="1"/>
</dbReference>
<reference evidence="4" key="1">
    <citation type="submission" date="2021-03" db="EMBL/GenBank/DDBJ databases">
        <title>Plesiomonas shigelloides zfcc0051, isolated from zebrafish feces.</title>
        <authorList>
            <person name="Vanderhoek Z."/>
            <person name="Gaulke C."/>
        </authorList>
    </citation>
    <scope>NUCLEOTIDE SEQUENCE</scope>
    <source>
        <strain evidence="4">Zfcc0051</strain>
    </source>
</reference>
<dbReference type="RefSeq" id="WP_207542045.1">
    <property type="nucleotide sequence ID" value="NZ_JAFNAA010000008.1"/>
</dbReference>
<dbReference type="CDD" id="cd04301">
    <property type="entry name" value="NAT_SF"/>
    <property type="match status" value="1"/>
</dbReference>
<organism evidence="4 5">
    <name type="scientific">Plesiomonas shigelloides</name>
    <name type="common">Aeromonas shigelloides</name>
    <dbReference type="NCBI Taxonomy" id="703"/>
    <lineage>
        <taxon>Bacteria</taxon>
        <taxon>Pseudomonadati</taxon>
        <taxon>Pseudomonadota</taxon>
        <taxon>Gammaproteobacteria</taxon>
        <taxon>Enterobacterales</taxon>
        <taxon>Enterobacteriaceae</taxon>
        <taxon>Plesiomonas</taxon>
    </lineage>
</organism>
<dbReference type="SUPFAM" id="SSF55729">
    <property type="entry name" value="Acyl-CoA N-acyltransferases (Nat)"/>
    <property type="match status" value="1"/>
</dbReference>
<dbReference type="PANTHER" id="PTHR43877:SF2">
    <property type="entry name" value="AMINOALKYLPHOSPHONATE N-ACETYLTRANSFERASE-RELATED"/>
    <property type="match status" value="1"/>
</dbReference>
<dbReference type="PANTHER" id="PTHR43877">
    <property type="entry name" value="AMINOALKYLPHOSPHONATE N-ACETYLTRANSFERASE-RELATED-RELATED"/>
    <property type="match status" value="1"/>
</dbReference>
<evidence type="ECO:0000313" key="5">
    <source>
        <dbReference type="Proteomes" id="UP000664658"/>
    </source>
</evidence>
<accession>A0A8I1W6A8</accession>
<dbReference type="EMBL" id="JAFNAA010000008">
    <property type="protein sequence ID" value="MBO1108278.1"/>
    <property type="molecule type" value="Genomic_DNA"/>
</dbReference>
<sequence length="143" mass="16705">MFATDQETVQIVQNPEPDDIHFLRDRLIENNRAFVGEQVRRPLVVFTHDAQQSRTGGCSGHTYGNWLYIEYLWVDSSVRSRGIGKQLLLAMEQAARERGCRFALLDTFSFQARPFYEKQGYRSVMTLTDSPIHHERYYLTKTL</sequence>
<evidence type="ECO:0000256" key="2">
    <source>
        <dbReference type="ARBA" id="ARBA00023315"/>
    </source>
</evidence>
<comment type="caution">
    <text evidence="4">The sequence shown here is derived from an EMBL/GenBank/DDBJ whole genome shotgun (WGS) entry which is preliminary data.</text>
</comment>
<dbReference type="GO" id="GO:0016747">
    <property type="term" value="F:acyltransferase activity, transferring groups other than amino-acyl groups"/>
    <property type="evidence" value="ECO:0007669"/>
    <property type="project" value="InterPro"/>
</dbReference>
<feature type="domain" description="N-acetyltransferase" evidence="3">
    <location>
        <begin position="10"/>
        <end position="143"/>
    </location>
</feature>
<dbReference type="AlphaFoldDB" id="A0A8I1W6A8"/>
<proteinExistence type="predicted"/>
<keyword evidence="2" id="KW-0012">Acyltransferase</keyword>
<gene>
    <name evidence="4" type="ORF">J2R62_08595</name>
</gene>
<evidence type="ECO:0000313" key="4">
    <source>
        <dbReference type="EMBL" id="MBO1108278.1"/>
    </source>
</evidence>
<dbReference type="InterPro" id="IPR050832">
    <property type="entry name" value="Bact_Acetyltransf"/>
</dbReference>
<evidence type="ECO:0000256" key="1">
    <source>
        <dbReference type="ARBA" id="ARBA00022679"/>
    </source>
</evidence>
<dbReference type="Proteomes" id="UP000664658">
    <property type="component" value="Unassembled WGS sequence"/>
</dbReference>